<organism evidence="3 4">
    <name type="scientific">Bifidobacterium thermophilum</name>
    <dbReference type="NCBI Taxonomy" id="33905"/>
    <lineage>
        <taxon>Bacteria</taxon>
        <taxon>Bacillati</taxon>
        <taxon>Actinomycetota</taxon>
        <taxon>Actinomycetes</taxon>
        <taxon>Bifidobacteriales</taxon>
        <taxon>Bifidobacteriaceae</taxon>
        <taxon>Bifidobacterium</taxon>
    </lineage>
</organism>
<protein>
    <recommendedName>
        <fullName evidence="2">AAA+ ATPase domain-containing protein</fullName>
    </recommendedName>
</protein>
<feature type="domain" description="AAA+ ATPase" evidence="2">
    <location>
        <begin position="247"/>
        <end position="445"/>
    </location>
</feature>
<dbReference type="PANTHER" id="PTHR22683:SF41">
    <property type="entry name" value="DNA TRANSLOCASE FTSK"/>
    <property type="match status" value="1"/>
</dbReference>
<proteinExistence type="predicted"/>
<name>A0A7X9NQG0_9BIFI</name>
<feature type="region of interest" description="Disordered" evidence="1">
    <location>
        <begin position="574"/>
        <end position="606"/>
    </location>
</feature>
<dbReference type="PANTHER" id="PTHR22683">
    <property type="entry name" value="SPORULATION PROTEIN RELATED"/>
    <property type="match status" value="1"/>
</dbReference>
<dbReference type="EMBL" id="JABAGI010000003">
    <property type="protein sequence ID" value="NME61929.1"/>
    <property type="molecule type" value="Genomic_DNA"/>
</dbReference>
<dbReference type="RefSeq" id="WP_168984027.1">
    <property type="nucleotide sequence ID" value="NZ_JABAGI010000003.1"/>
</dbReference>
<accession>A0A7X9NQG0</accession>
<sequence length="617" mass="67897">MKLEFHYPRQVKNHKTGEVMDFDPVNNPLHAERLERNFHRANPEHPDAKLDGLDADRCIAFFVDQTVSMAMGDGDRRPYQLAANECTPAAGDRLASKIHDRYPGFELVEFHPYEGTAVIEKLDPERLRVRGIMAAELKTKPYLLQARPQGKGWDIAMDPSVTYLPVRDDPAANRAAARIGQEGWHARTDTVNHVIHIIPGTPPTFLPSHPYPFDQLKDCDGGRTRFGVWLPESGDQPYEDAVIDWRESPFVLIGGEPGSGKSVCINAILATLIAAGDDLSIIDLNNKATDYYWTRPWVTPGHWGCESDVQGAGVLNRLIEDIEHGERAKVWKENAWQNWYEIPDWAKRKYPRHTVVVDEFSSLVDKAAMTRTIPKPDKTLPAVFRAMFMGQAQYDIKYAVQRLVRTARAQGYRLILASQTVNQQSGLGPTIRDLFGHRIIMGASPSASVLGTLHDQKSMPAVPGRVKDDPRISKGVGVGEINGARPRIFKTFWAGHDGMGDVQALATALVDAIGVPDGVDASAFLDTLAKHGPDNPVDGQVMNALTERIDLPYQTALASDETLAALKDGWDDSKLNFGGDQGSSQRGDNPSKPVADGPKDAGADLMDASRLADLLGA</sequence>
<dbReference type="AlphaFoldDB" id="A0A7X9NQG0"/>
<reference evidence="3 4" key="1">
    <citation type="submission" date="2020-04" db="EMBL/GenBank/DDBJ databases">
        <authorList>
            <person name="Hitch T.C.A."/>
            <person name="Wylensek D."/>
            <person name="Clavel T."/>
        </authorList>
    </citation>
    <scope>NUCLEOTIDE SEQUENCE [LARGE SCALE GENOMIC DNA]</scope>
    <source>
        <strain evidence="3 4">BSM-130-P53-3C</strain>
    </source>
</reference>
<dbReference type="Proteomes" id="UP000588369">
    <property type="component" value="Unassembled WGS sequence"/>
</dbReference>
<evidence type="ECO:0000259" key="2">
    <source>
        <dbReference type="SMART" id="SM00382"/>
    </source>
</evidence>
<dbReference type="Gene3D" id="3.40.50.300">
    <property type="entry name" value="P-loop containing nucleotide triphosphate hydrolases"/>
    <property type="match status" value="1"/>
</dbReference>
<dbReference type="InterPro" id="IPR050206">
    <property type="entry name" value="FtsK/SpoIIIE/SftA"/>
</dbReference>
<gene>
    <name evidence="3" type="ORF">HF844_03795</name>
</gene>
<dbReference type="SUPFAM" id="SSF52540">
    <property type="entry name" value="P-loop containing nucleoside triphosphate hydrolases"/>
    <property type="match status" value="1"/>
</dbReference>
<evidence type="ECO:0000256" key="1">
    <source>
        <dbReference type="SAM" id="MobiDB-lite"/>
    </source>
</evidence>
<evidence type="ECO:0000313" key="3">
    <source>
        <dbReference type="EMBL" id="NME61929.1"/>
    </source>
</evidence>
<dbReference type="InterPro" id="IPR027417">
    <property type="entry name" value="P-loop_NTPase"/>
</dbReference>
<comment type="caution">
    <text evidence="3">The sequence shown here is derived from an EMBL/GenBank/DDBJ whole genome shotgun (WGS) entry which is preliminary data.</text>
</comment>
<dbReference type="InterPro" id="IPR003593">
    <property type="entry name" value="AAA+_ATPase"/>
</dbReference>
<evidence type="ECO:0000313" key="4">
    <source>
        <dbReference type="Proteomes" id="UP000588369"/>
    </source>
</evidence>
<dbReference type="SMART" id="SM00382">
    <property type="entry name" value="AAA"/>
    <property type="match status" value="1"/>
</dbReference>